<dbReference type="GeneID" id="13013521"/>
<dbReference type="eggNOG" id="arCOG04197">
    <property type="taxonomic scope" value="Archaea"/>
</dbReference>
<accession>I3TFT7</accession>
<dbReference type="EMBL" id="CP003531">
    <property type="protein sequence ID" value="AFK51625.1"/>
    <property type="molecule type" value="Genomic_DNA"/>
</dbReference>
<gene>
    <name evidence="1" type="ordered locus">TCELL_1202</name>
</gene>
<keyword evidence="2" id="KW-1185">Reference proteome</keyword>
<protein>
    <submittedName>
        <fullName evidence="1">Uncharacterized protein</fullName>
    </submittedName>
</protein>
<dbReference type="InParanoid" id="I3TFT7"/>
<proteinExistence type="predicted"/>
<dbReference type="OrthoDB" id="25648at2157"/>
<reference evidence="1 2" key="1">
    <citation type="journal article" date="2012" name="J. Bacteriol.">
        <title>Complete genome sequence of the hyperthermophilic cellulolytic Crenarchaeon 'Thermogladius cellulolyticus' 1633.</title>
        <authorList>
            <person name="Mardanov A.V."/>
            <person name="Kochetkova T.V."/>
            <person name="Beletsky A.V."/>
            <person name="Bonch-Osmolovskaya E.A."/>
            <person name="Ravin N.V."/>
            <person name="Skryabin K.G."/>
        </authorList>
    </citation>
    <scope>NUCLEOTIDE SEQUENCE [LARGE SCALE GENOMIC DNA]</scope>
    <source>
        <strain evidence="2">DSM 22663 / VKM B-2946 / 1633</strain>
    </source>
</reference>
<dbReference type="HOGENOM" id="CLU_064882_1_0_2"/>
<organism evidence="1 2">
    <name type="scientific">Thermogladius calderae (strain DSM 22663 / VKM B-2946 / 1633)</name>
    <dbReference type="NCBI Taxonomy" id="1184251"/>
    <lineage>
        <taxon>Archaea</taxon>
        <taxon>Thermoproteota</taxon>
        <taxon>Thermoprotei</taxon>
        <taxon>Desulfurococcales</taxon>
        <taxon>Desulfurococcaceae</taxon>
        <taxon>Thermogladius</taxon>
    </lineage>
</organism>
<dbReference type="AlphaFoldDB" id="I3TFT7"/>
<dbReference type="Proteomes" id="UP000005270">
    <property type="component" value="Chromosome"/>
</dbReference>
<name>I3TFT7_THEC1</name>
<dbReference type="RefSeq" id="WP_014737875.1">
    <property type="nucleotide sequence ID" value="NC_017954.1"/>
</dbReference>
<dbReference type="STRING" id="1184251.TCELL_1202"/>
<evidence type="ECO:0000313" key="1">
    <source>
        <dbReference type="EMBL" id="AFK51625.1"/>
    </source>
</evidence>
<dbReference type="KEGG" id="thg:TCELL_1202"/>
<sequence>MSYITIALPFNIGGEVAGKILSTAWLFKAATHRVLHLAKSSPALPGSDIGWKATFRKDAYAVIPNRRYADGAVVLVRGIYESCRELGVDFRGVELGDWLMFQQAEKEYPARNITLRPGGEIHVTTISYSGAVERVVVKPTIPKSYAALVEKILEEKQEHAARVVVKGYGVRKGVVWVSGEVQLTIPLTFYYRHMARYRTNKGSLYGGVDVNVDRVNLAIIDNSGELRDTYTFWFREVVARGYPMRSARSVIGMRVHELLEYAYHHGVKVLFLENPAVLGRLRLLWARSTERGSENYNWKVSTFRSSIIEMIALKAPLYGIEVAYVNPKGTSNSREHSEAMKKLRLDRHAASAYLIALRGLRSKVNEPNDHELRYSPTLRGRF</sequence>
<evidence type="ECO:0000313" key="2">
    <source>
        <dbReference type="Proteomes" id="UP000005270"/>
    </source>
</evidence>